<accession>A0A395V904</accession>
<gene>
    <name evidence="3" type="ORF">DWX93_12545</name>
</gene>
<keyword evidence="2" id="KW-0812">Transmembrane</keyword>
<proteinExistence type="predicted"/>
<feature type="compositionally biased region" description="Basic and acidic residues" evidence="1">
    <location>
        <begin position="112"/>
        <end position="132"/>
    </location>
</feature>
<evidence type="ECO:0000313" key="4">
    <source>
        <dbReference type="Proteomes" id="UP000266172"/>
    </source>
</evidence>
<keyword evidence="2" id="KW-0472">Membrane</keyword>
<organism evidence="3 4">
    <name type="scientific">Roseburia hominis</name>
    <dbReference type="NCBI Taxonomy" id="301301"/>
    <lineage>
        <taxon>Bacteria</taxon>
        <taxon>Bacillati</taxon>
        <taxon>Bacillota</taxon>
        <taxon>Clostridia</taxon>
        <taxon>Lachnospirales</taxon>
        <taxon>Lachnospiraceae</taxon>
        <taxon>Roseburia</taxon>
    </lineage>
</organism>
<evidence type="ECO:0000256" key="2">
    <source>
        <dbReference type="SAM" id="Phobius"/>
    </source>
</evidence>
<name>A0A395V904_9FIRM</name>
<dbReference type="RefSeq" id="WP_118097862.1">
    <property type="nucleotide sequence ID" value="NZ_CAKMUY010000006.1"/>
</dbReference>
<protein>
    <submittedName>
        <fullName evidence="3">Uncharacterized protein</fullName>
    </submittedName>
</protein>
<feature type="region of interest" description="Disordered" evidence="1">
    <location>
        <begin position="112"/>
        <end position="156"/>
    </location>
</feature>
<reference evidence="3 4" key="1">
    <citation type="submission" date="2018-08" db="EMBL/GenBank/DDBJ databases">
        <title>A genome reference for cultivated species of the human gut microbiota.</title>
        <authorList>
            <person name="Zou Y."/>
            <person name="Xue W."/>
            <person name="Luo G."/>
        </authorList>
    </citation>
    <scope>NUCLEOTIDE SEQUENCE [LARGE SCALE GENOMIC DNA]</scope>
    <source>
        <strain evidence="3 4">AF22-12AC</strain>
    </source>
</reference>
<dbReference type="Proteomes" id="UP000266172">
    <property type="component" value="Unassembled WGS sequence"/>
</dbReference>
<dbReference type="AlphaFoldDB" id="A0A395V904"/>
<dbReference type="EMBL" id="QRVL01000012">
    <property type="protein sequence ID" value="RGS38353.1"/>
    <property type="molecule type" value="Genomic_DNA"/>
</dbReference>
<sequence>MSIKDRILKRRERFAYERAHWVDADPEESWFYLMTNIQRNNLYSLVLIGPAIFCILFYYFTGITPNIALSYLIIDMIVIFAKRHFAIRRIREDQAYARLGDRTEVLLQMARELSEKDQMKREQNTDHTDKRDKNKRHRRRGGTDKRDKRKSDTTTG</sequence>
<feature type="transmembrane region" description="Helical" evidence="2">
    <location>
        <begin position="42"/>
        <end position="61"/>
    </location>
</feature>
<feature type="transmembrane region" description="Helical" evidence="2">
    <location>
        <begin position="67"/>
        <end position="85"/>
    </location>
</feature>
<feature type="compositionally biased region" description="Basic and acidic residues" evidence="1">
    <location>
        <begin position="141"/>
        <end position="156"/>
    </location>
</feature>
<evidence type="ECO:0000256" key="1">
    <source>
        <dbReference type="SAM" id="MobiDB-lite"/>
    </source>
</evidence>
<comment type="caution">
    <text evidence="3">The sequence shown here is derived from an EMBL/GenBank/DDBJ whole genome shotgun (WGS) entry which is preliminary data.</text>
</comment>
<evidence type="ECO:0000313" key="3">
    <source>
        <dbReference type="EMBL" id="RGS38353.1"/>
    </source>
</evidence>
<keyword evidence="2" id="KW-1133">Transmembrane helix</keyword>